<dbReference type="Pfam" id="PF03160">
    <property type="entry name" value="Calx-beta"/>
    <property type="match status" value="4"/>
</dbReference>
<evidence type="ECO:0000256" key="2">
    <source>
        <dbReference type="ARBA" id="ARBA00022737"/>
    </source>
</evidence>
<reference evidence="6" key="1">
    <citation type="submission" date="2020-10" db="EMBL/GenBank/DDBJ databases">
        <title>Genome-based taxonomic classification of the species Anabaenopsis elenkinii.</title>
        <authorList>
            <person name="Delbaje E."/>
            <person name="Andreote A.P.D."/>
            <person name="Pellegrinetti T.A."/>
            <person name="Cruz R.B."/>
            <person name="Branco L.H.Z."/>
            <person name="Fiore M.F."/>
        </authorList>
    </citation>
    <scope>NUCLEOTIDE SEQUENCE [LARGE SCALE GENOMIC DNA]</scope>
    <source>
        <strain evidence="6">CCIBt3563</strain>
    </source>
</reference>
<proteinExistence type="predicted"/>
<evidence type="ECO:0000259" key="4">
    <source>
        <dbReference type="SMART" id="SM00237"/>
    </source>
</evidence>
<dbReference type="InterPro" id="IPR038081">
    <property type="entry name" value="CalX-like_sf"/>
</dbReference>
<dbReference type="PANTHER" id="PTHR46682:SF1">
    <property type="entry name" value="ADHESION G-PROTEIN COUPLED RECEPTOR V1"/>
    <property type="match status" value="1"/>
</dbReference>
<organism evidence="5 6">
    <name type="scientific">Anabaenopsis elenkinii CCIBt3563</name>
    <dbReference type="NCBI Taxonomy" id="2779889"/>
    <lineage>
        <taxon>Bacteria</taxon>
        <taxon>Bacillati</taxon>
        <taxon>Cyanobacteriota</taxon>
        <taxon>Cyanophyceae</taxon>
        <taxon>Nostocales</taxon>
        <taxon>Nodulariaceae</taxon>
        <taxon>Anabaenopsis</taxon>
    </lineage>
</organism>
<dbReference type="InterPro" id="IPR013783">
    <property type="entry name" value="Ig-like_fold"/>
</dbReference>
<dbReference type="GO" id="GO:0016020">
    <property type="term" value="C:membrane"/>
    <property type="evidence" value="ECO:0007669"/>
    <property type="project" value="InterPro"/>
</dbReference>
<feature type="domain" description="Calx-beta" evidence="4">
    <location>
        <begin position="149"/>
        <end position="254"/>
    </location>
</feature>
<protein>
    <recommendedName>
        <fullName evidence="4">Calx-beta domain-containing protein</fullName>
    </recommendedName>
</protein>
<dbReference type="SUPFAM" id="SSF141072">
    <property type="entry name" value="CalX-like"/>
    <property type="match status" value="4"/>
</dbReference>
<keyword evidence="3" id="KW-0106">Calcium</keyword>
<feature type="domain" description="Calx-beta" evidence="4">
    <location>
        <begin position="266"/>
        <end position="371"/>
    </location>
</feature>
<gene>
    <name evidence="5" type="ORF">IM676_18570</name>
</gene>
<feature type="non-terminal residue" evidence="5">
    <location>
        <position position="1"/>
    </location>
</feature>
<name>A0A7S6RCV9_9CYAN</name>
<dbReference type="GO" id="GO:0004930">
    <property type="term" value="F:G protein-coupled receptor activity"/>
    <property type="evidence" value="ECO:0007669"/>
    <property type="project" value="InterPro"/>
</dbReference>
<dbReference type="InterPro" id="IPR003644">
    <property type="entry name" value="Calx_beta"/>
</dbReference>
<dbReference type="SMART" id="SM00237">
    <property type="entry name" value="Calx_beta"/>
    <property type="match status" value="4"/>
</dbReference>
<keyword evidence="6" id="KW-1185">Reference proteome</keyword>
<dbReference type="Pfam" id="PF17936">
    <property type="entry name" value="Big_6"/>
    <property type="match status" value="1"/>
</dbReference>
<feature type="domain" description="Calx-beta" evidence="4">
    <location>
        <begin position="383"/>
        <end position="493"/>
    </location>
</feature>
<dbReference type="SUPFAM" id="SSF49384">
    <property type="entry name" value="Carbohydrate-binding domain"/>
    <property type="match status" value="1"/>
</dbReference>
<evidence type="ECO:0000256" key="3">
    <source>
        <dbReference type="ARBA" id="ARBA00022837"/>
    </source>
</evidence>
<dbReference type="Proteomes" id="UP000593846">
    <property type="component" value="Chromosome"/>
</dbReference>
<evidence type="ECO:0000313" key="5">
    <source>
        <dbReference type="EMBL" id="QOV22627.1"/>
    </source>
</evidence>
<accession>A0A7S6RCV9</accession>
<keyword evidence="2" id="KW-0677">Repeat</keyword>
<sequence>DANGDFTYTLSAANLTAIGQGEGKTITASQTDAAGNIGTSPAFTFAVDTIAPAAPVINTVAEDNIIDAQEAQAGLTITGTGEPGATVTLVFDSGTTLTGGNTVVVNPDGTWSVAVVAADVEAFGEGGERITATQTDAAGNVSPSATQDITVVVDTIDSFIAIAPTNAVQPEGNSGTTPFTFTVTRTGDTNVTSTANWAVTGTGVNPATADDFADGVFPSGTVTFAPGQTSQVITVNVQGDTIPEPNETFRVTLSGATNATITTATATGTILNDDASLAIAPLDATRLEGNEGLTPFTFTVTRRGDTTGTSSANWAVTGTGENPANADDFAGGVFPSGTVTFAPGQTSQVITVNVQGDTVVEPNETFRVTLSEATNATITTATATGTILNDDVPATGSILSITPLNADRAEGNSGTTPFTFTVTRTGDTNVTSTVNWAVTGTGENPASADDFAGGVFPSGTVTFAPGQRSQVITVNVQGDTRPEPNETFRVTLSGATNATITTATATGTILDDDTIRLSPGRNQGLSIEQEQPETEDIDAILGQLRELIQGAELYVPPLSFTVRPEIGDVFPDEIVRIEVDFAERPLGTPDYSVVAKRDENGSFFRLNIFDSEPPEGEVGAILRDRDGNGRIDGATLFLRDRTNEQQSIRDTLDSDPRPGFISDPFVPLAVDIEPPTVVITDNQPGVANIATGDITYTFTFSEAVTGFALEDITVTGGTPGLLTQVSPTEYILVVTPDANFEGDLTVEVAAGAAIDLAGNPSVGPEVSVQPVDTLAPTVVITDNQPGVANIATGDIIYTFTFSEPVTGFTANDITVTNGTPGEFTALSNTVYTLLVTPDANFEGNLTVAVAAGAAIDAVGNPSVGPEVSVQPVDTIAPTVTITNIGGNDSIVSGVAGDNTVVGTAEARSGNVTIRFGNTQLGTAQVDANGRFTYSLSAANLTTIGQGTGRTITASQTDAAGNIGTSAAFTFAVDTIAPTVTITSIGGEDSIVSGVVGDNTVVGTAEARSGNVTILLGQQVLGTAAVDGQGNFTYTLSAANLETIGQGTGRSITASQTDTAGNTGTSAPFTFTVDTLDSFIEIAPLNAEQAEGNEGLTPFTFTVTRAGDTTGAISVNWEVTGTGDNPASADDFAGGVFPSGTVTFAPGQTSQVITVNVQGDTVVEPDETFTVTLSGATNAIITTATATGTILNDDGNRQQISSGDNLLALPNSTLSVPLFYNTSTGDNTLTGISLRLHYNSNELSFQDVGNLFNNNLFVPLSDLSDTDDFDNDPNTDKFIQFGYLDFAGNWPNQPLPLKLGDFNFTTTENFNGTKLNVTSDNLASGYTLESQPISVNEVFTQTSSGFVLRFNDDLDLSVLNLYRGLDIANPLAPVTDSPDLILKDGAGNPINGSLIWDETAKTLTFVKTGDILEPGSYTLTLDSRPDGLVYTNGELIDVDRNGTPGGEFQFTVESQTAPVLSLPDFSRAPGQAVDVPAGDDLIGLPIRISNPNGVDNISFTLQYDPDILAITNANVAPSSGWNFTSTPTIDPLTGQAQFTLAGPALSNTTDLIFLTAEVPETATYGNSGLLRIIPGAGLVGDSAVQLVANFGDTTGDQGYSPSDASLIARVSVGLDTGFRAFPIIDPLILGDITGNGELSPLDAARVAQRVVGFSVPAIPV</sequence>
<dbReference type="EMBL" id="CP063311">
    <property type="protein sequence ID" value="QOV22627.1"/>
    <property type="molecule type" value="Genomic_DNA"/>
</dbReference>
<keyword evidence="1" id="KW-0732">Signal</keyword>
<dbReference type="InterPro" id="IPR041498">
    <property type="entry name" value="Big_6"/>
</dbReference>
<dbReference type="InterPro" id="IPR008965">
    <property type="entry name" value="CBM2/CBM3_carb-bd_dom_sf"/>
</dbReference>
<dbReference type="Pfam" id="PF19078">
    <property type="entry name" value="Big_12"/>
    <property type="match status" value="2"/>
</dbReference>
<dbReference type="InterPro" id="IPR044048">
    <property type="entry name" value="Big_12"/>
</dbReference>
<dbReference type="GO" id="GO:0030246">
    <property type="term" value="F:carbohydrate binding"/>
    <property type="evidence" value="ECO:0007669"/>
    <property type="project" value="InterPro"/>
</dbReference>
<dbReference type="RefSeq" id="WP_225880401.1">
    <property type="nucleotide sequence ID" value="NZ_CP063311.1"/>
</dbReference>
<dbReference type="NCBIfam" id="NF033510">
    <property type="entry name" value="Ca_tandemer"/>
    <property type="match status" value="3"/>
</dbReference>
<evidence type="ECO:0000256" key="1">
    <source>
        <dbReference type="ARBA" id="ARBA00022729"/>
    </source>
</evidence>
<dbReference type="PANTHER" id="PTHR46682">
    <property type="entry name" value="ADHESION G-PROTEIN COUPLED RECEPTOR V1"/>
    <property type="match status" value="1"/>
</dbReference>
<dbReference type="KEGG" id="aee:IM676_18570"/>
<dbReference type="Gene3D" id="2.60.40.2030">
    <property type="match status" value="4"/>
</dbReference>
<dbReference type="InterPro" id="IPR026919">
    <property type="entry name" value="ADGRV1"/>
</dbReference>
<dbReference type="Gene3D" id="2.60.40.10">
    <property type="entry name" value="Immunoglobulins"/>
    <property type="match status" value="4"/>
</dbReference>
<feature type="domain" description="Calx-beta" evidence="4">
    <location>
        <begin position="1070"/>
        <end position="1173"/>
    </location>
</feature>
<evidence type="ECO:0000313" key="6">
    <source>
        <dbReference type="Proteomes" id="UP000593846"/>
    </source>
</evidence>